<evidence type="ECO:0000313" key="2">
    <source>
        <dbReference type="Proteomes" id="UP000198211"/>
    </source>
</evidence>
<dbReference type="OrthoDB" id="166795at2759"/>
<sequence length="317" mass="36423">MLPLLRGQLPPEDMAEINDTSQLARRFARAVTHRQRLSVIGHNTLQRRRHPQSRNCTSTRRQVNRTSRLQAVNQQQLNVSIRALQADIATLERSAMLRDEATVVWRINCSSVALDLTREYYLQLQHGYDSSDKERSAVIDRYMSSVFRPDIFCRDFQGIQDFMGQWEKYTTFHQGLEIKLQSMRIVDSDDDPQCVVTVHANAEMSVTFTQDTVKFLYPALFEKSLENAEEREIVNNLVGSTGCLPVELVLNFDHQGRVFSFESRVNLVATLLNVLHSPSAAIHAHQASCISSDGHWQVEQNAEELTRRERMLPRQLL</sequence>
<evidence type="ECO:0000313" key="1">
    <source>
        <dbReference type="EMBL" id="OWY94474.1"/>
    </source>
</evidence>
<reference evidence="2" key="1">
    <citation type="submission" date="2017-03" db="EMBL/GenBank/DDBJ databases">
        <title>Phytopthora megakarya and P. palmivora, two closely related causual agents of cacao black pod achieved similar genome size and gene model numbers by different mechanisms.</title>
        <authorList>
            <person name="Ali S."/>
            <person name="Shao J."/>
            <person name="Larry D.J."/>
            <person name="Kronmiller B."/>
            <person name="Shen D."/>
            <person name="Strem M.D."/>
            <person name="Melnick R.L."/>
            <person name="Guiltinan M.J."/>
            <person name="Tyler B.M."/>
            <person name="Meinhardt L.W."/>
            <person name="Bailey B.A."/>
        </authorList>
    </citation>
    <scope>NUCLEOTIDE SEQUENCE [LARGE SCALE GENOMIC DNA]</scope>
    <source>
        <strain evidence="2">zdho120</strain>
    </source>
</reference>
<comment type="caution">
    <text evidence="1">The sequence shown here is derived from an EMBL/GenBank/DDBJ whole genome shotgun (WGS) entry which is preliminary data.</text>
</comment>
<name>A0A225UMX8_9STRA</name>
<organism evidence="1 2">
    <name type="scientific">Phytophthora megakarya</name>
    <dbReference type="NCBI Taxonomy" id="4795"/>
    <lineage>
        <taxon>Eukaryota</taxon>
        <taxon>Sar</taxon>
        <taxon>Stramenopiles</taxon>
        <taxon>Oomycota</taxon>
        <taxon>Peronosporomycetes</taxon>
        <taxon>Peronosporales</taxon>
        <taxon>Peronosporaceae</taxon>
        <taxon>Phytophthora</taxon>
    </lineage>
</organism>
<gene>
    <name evidence="1" type="ORF">PHMEG_00035778</name>
</gene>
<dbReference type="AlphaFoldDB" id="A0A225UMX8"/>
<proteinExistence type="predicted"/>
<protein>
    <recommendedName>
        <fullName evidence="3">Bzip transcription factor</fullName>
    </recommendedName>
</protein>
<dbReference type="EMBL" id="NBNE01014318">
    <property type="protein sequence ID" value="OWY94474.1"/>
    <property type="molecule type" value="Genomic_DNA"/>
</dbReference>
<accession>A0A225UMX8</accession>
<keyword evidence="2" id="KW-1185">Reference proteome</keyword>
<evidence type="ECO:0008006" key="3">
    <source>
        <dbReference type="Google" id="ProtNLM"/>
    </source>
</evidence>
<dbReference type="Proteomes" id="UP000198211">
    <property type="component" value="Unassembled WGS sequence"/>
</dbReference>